<feature type="chain" id="PRO_5045696649" evidence="1">
    <location>
        <begin position="29"/>
        <end position="423"/>
    </location>
</feature>
<sequence length="423" mass="46135">MTRRPTLVAGTVALLLATSCAGPLDSRADDPHTLVVHSRFTPGTQGADVYADAVRRFERENPGTHIKNVFNGDDIFNTFETARLAHKEADVLLINLYDKSFSWTDLGATPPVNGYLRKWGLDGRVRPEARKAWTDGEGRLRAFPWMGFTWPLLVNTALLERAGVPSPPRTVDQLLRAVRKLRAKGIAPMAIGGNDWSGQKFLMQVMQGYLRPATARRVFAEGGYCAEPEAVKGLGLFAKLRDAGLFAKGAQGLGADQMNADYFEQRAAMMPAISSTIAAVPPKIAERTEVTGLPMPKDGPYRKPTLYNGATSTGIWVTPNGEEKLDLTEKFVRFLYRKDTVQRFIDRSGYVMNLRGQRPSASLPLVGRSVDVSHGTQVSEAVMPDNHVPAAVSAPLNRATSLAFTPGTSARAMCAALDTAYRS</sequence>
<accession>A0ABX1H4C6</accession>
<dbReference type="PROSITE" id="PS51257">
    <property type="entry name" value="PROKAR_LIPOPROTEIN"/>
    <property type="match status" value="1"/>
</dbReference>
<dbReference type="Proteomes" id="UP000772196">
    <property type="component" value="Unassembled WGS sequence"/>
</dbReference>
<gene>
    <name evidence="2" type="ORF">HFV08_13065</name>
</gene>
<evidence type="ECO:0000313" key="3">
    <source>
        <dbReference type="Proteomes" id="UP000772196"/>
    </source>
</evidence>
<dbReference type="InterPro" id="IPR006059">
    <property type="entry name" value="SBP"/>
</dbReference>
<dbReference type="InterPro" id="IPR050490">
    <property type="entry name" value="Bact_solute-bd_prot1"/>
</dbReference>
<dbReference type="EMBL" id="JAAWWP010000006">
    <property type="protein sequence ID" value="NKI42160.1"/>
    <property type="molecule type" value="Genomic_DNA"/>
</dbReference>
<keyword evidence="3" id="KW-1185">Reference proteome</keyword>
<evidence type="ECO:0000313" key="2">
    <source>
        <dbReference type="EMBL" id="NKI42160.1"/>
    </source>
</evidence>
<proteinExistence type="predicted"/>
<keyword evidence="1" id="KW-0732">Signal</keyword>
<name>A0ABX1H4C6_9ACTN</name>
<dbReference type="SUPFAM" id="SSF53850">
    <property type="entry name" value="Periplasmic binding protein-like II"/>
    <property type="match status" value="1"/>
</dbReference>
<feature type="signal peptide" evidence="1">
    <location>
        <begin position="1"/>
        <end position="28"/>
    </location>
</feature>
<organism evidence="2 3">
    <name type="scientific">Streptomyces physcomitrii</name>
    <dbReference type="NCBI Taxonomy" id="2724184"/>
    <lineage>
        <taxon>Bacteria</taxon>
        <taxon>Bacillati</taxon>
        <taxon>Actinomycetota</taxon>
        <taxon>Actinomycetes</taxon>
        <taxon>Kitasatosporales</taxon>
        <taxon>Streptomycetaceae</taxon>
        <taxon>Streptomyces</taxon>
    </lineage>
</organism>
<dbReference type="Gene3D" id="3.40.190.10">
    <property type="entry name" value="Periplasmic binding protein-like II"/>
    <property type="match status" value="2"/>
</dbReference>
<comment type="caution">
    <text evidence="2">The sequence shown here is derived from an EMBL/GenBank/DDBJ whole genome shotgun (WGS) entry which is preliminary data.</text>
</comment>
<dbReference type="Pfam" id="PF01547">
    <property type="entry name" value="SBP_bac_1"/>
    <property type="match status" value="1"/>
</dbReference>
<dbReference type="PANTHER" id="PTHR43649">
    <property type="entry name" value="ARABINOSE-BINDING PROTEIN-RELATED"/>
    <property type="match status" value="1"/>
</dbReference>
<evidence type="ECO:0000256" key="1">
    <source>
        <dbReference type="SAM" id="SignalP"/>
    </source>
</evidence>
<reference evidence="2 3" key="1">
    <citation type="submission" date="2020-04" db="EMBL/GenBank/DDBJ databases">
        <title>Phylogenetic Diversity and Antibacterial Activity against Ralstonia solanacearum of Endophytic Actinomycete Isolated from Moss.</title>
        <authorList>
            <person name="Zhuang X."/>
        </authorList>
    </citation>
    <scope>NUCLEOTIDE SEQUENCE [LARGE SCALE GENOMIC DNA]</scope>
    <source>
        <strain evidence="2 3">LD120</strain>
    </source>
</reference>
<protein>
    <submittedName>
        <fullName evidence="2">Carbohydrate ABC transporter substrate-binding protein</fullName>
    </submittedName>
</protein>
<dbReference type="RefSeq" id="WP_168539040.1">
    <property type="nucleotide sequence ID" value="NZ_JAAWWP010000006.1"/>
</dbReference>
<dbReference type="PANTHER" id="PTHR43649:SF30">
    <property type="entry name" value="ABC TRANSPORTER SUBSTRATE-BINDING PROTEIN"/>
    <property type="match status" value="1"/>
</dbReference>